<reference evidence="1 3" key="2">
    <citation type="submission" date="2017-05" db="EMBL/GenBank/DDBJ databases">
        <authorList>
            <person name="Blom J."/>
        </authorList>
    </citation>
    <scope>NUCLEOTIDE SEQUENCE [LARGE SCALE GENOMIC DNA]</scope>
    <source>
        <strain evidence="1">PD885</strain>
    </source>
</reference>
<dbReference type="EMBL" id="LT853882">
    <property type="protein sequence ID" value="SMQ98753.1"/>
    <property type="molecule type" value="Genomic_DNA"/>
</dbReference>
<dbReference type="SUPFAM" id="SSF81901">
    <property type="entry name" value="HCP-like"/>
    <property type="match status" value="2"/>
</dbReference>
<dbReference type="EMBL" id="LT853885">
    <property type="protein sequence ID" value="SMR02787.1"/>
    <property type="molecule type" value="Genomic_DNA"/>
</dbReference>
<dbReference type="Pfam" id="PF08238">
    <property type="entry name" value="Sel1"/>
    <property type="match status" value="4"/>
</dbReference>
<gene>
    <name evidence="2" type="ORF">PD5205_01478</name>
    <name evidence="1" type="ORF">PD885_01503</name>
</gene>
<dbReference type="Proteomes" id="UP000195877">
    <property type="component" value="Chromosome 1"/>
</dbReference>
<keyword evidence="3" id="KW-1185">Reference proteome</keyword>
<name>A0A1Y6HBI7_9XANT</name>
<evidence type="ECO:0000313" key="2">
    <source>
        <dbReference type="EMBL" id="SMR02787.1"/>
    </source>
</evidence>
<proteinExistence type="predicted"/>
<reference evidence="2 4" key="1">
    <citation type="submission" date="2017-05" db="EMBL/GenBank/DDBJ databases">
        <authorList>
            <person name="Song R."/>
            <person name="Chenine A.L."/>
            <person name="Ruprecht R.M."/>
        </authorList>
    </citation>
    <scope>NUCLEOTIDE SEQUENCE [LARGE SCALE GENOMIC DNA]</scope>
    <source>
        <strain evidence="2">PD5205</strain>
    </source>
</reference>
<dbReference type="KEGG" id="xfr:BER92_07100"/>
<accession>A0A1Y6HBI7</accession>
<dbReference type="AlphaFoldDB" id="A0A1Y6HBI7"/>
<evidence type="ECO:0000313" key="4">
    <source>
        <dbReference type="Proteomes" id="UP000195953"/>
    </source>
</evidence>
<dbReference type="Proteomes" id="UP000195953">
    <property type="component" value="Chromosome 1"/>
</dbReference>
<sequence>MNALAQALERAGQSEEAFAWYARSAAAGDTSAQVEAGRMWVYGVGYEVDVNHALAHWQKAERQGSAAGRYLLATPPVTDHSLILKIQAFARLHAAAAANYPPALPALAMQHGHLEYPDRQRKCVALLERASKAGDARSATLLAERLFRGEGVPPQPEAAAQALLRQLQSLGIIALPEVRIAPPASISTTSAPVARPISRTPVSASSRAPARGDFDHLHADGRPYPHSLHAGTSVTAGSKWPGTIWFRQQRHRH</sequence>
<dbReference type="STRING" id="48664.BER92_07100"/>
<evidence type="ECO:0000313" key="1">
    <source>
        <dbReference type="EMBL" id="SMQ98753.1"/>
    </source>
</evidence>
<evidence type="ECO:0000313" key="3">
    <source>
        <dbReference type="Proteomes" id="UP000195877"/>
    </source>
</evidence>
<dbReference type="Gene3D" id="1.25.40.10">
    <property type="entry name" value="Tetratricopeptide repeat domain"/>
    <property type="match status" value="2"/>
</dbReference>
<protein>
    <submittedName>
        <fullName evidence="1">Sel1 repeat protein</fullName>
    </submittedName>
</protein>
<dbReference type="InterPro" id="IPR006597">
    <property type="entry name" value="Sel1-like"/>
</dbReference>
<dbReference type="InterPro" id="IPR011990">
    <property type="entry name" value="TPR-like_helical_dom_sf"/>
</dbReference>
<organism evidence="2 4">
    <name type="scientific">Xanthomonas fragariae</name>
    <dbReference type="NCBI Taxonomy" id="48664"/>
    <lineage>
        <taxon>Bacteria</taxon>
        <taxon>Pseudomonadati</taxon>
        <taxon>Pseudomonadota</taxon>
        <taxon>Gammaproteobacteria</taxon>
        <taxon>Lysobacterales</taxon>
        <taxon>Lysobacteraceae</taxon>
        <taxon>Xanthomonas</taxon>
    </lineage>
</organism>